<sequence>MKYLLRSEMLYFHSYAKWNQEKLWILCLSHVSGYYTLDLCLLGRQNYSLSRFLQLSVSWKNRILVGVEVQAGEVVLAGLLFTTMIMVRELL</sequence>
<dbReference type="EMBL" id="GBRH01246073">
    <property type="protein sequence ID" value="JAD51822.1"/>
    <property type="molecule type" value="Transcribed_RNA"/>
</dbReference>
<name>A0A0A9AXJ6_ARUDO</name>
<accession>A0A0A9AXJ6</accession>
<organism evidence="1">
    <name type="scientific">Arundo donax</name>
    <name type="common">Giant reed</name>
    <name type="synonym">Donax arundinaceus</name>
    <dbReference type="NCBI Taxonomy" id="35708"/>
    <lineage>
        <taxon>Eukaryota</taxon>
        <taxon>Viridiplantae</taxon>
        <taxon>Streptophyta</taxon>
        <taxon>Embryophyta</taxon>
        <taxon>Tracheophyta</taxon>
        <taxon>Spermatophyta</taxon>
        <taxon>Magnoliopsida</taxon>
        <taxon>Liliopsida</taxon>
        <taxon>Poales</taxon>
        <taxon>Poaceae</taxon>
        <taxon>PACMAD clade</taxon>
        <taxon>Arundinoideae</taxon>
        <taxon>Arundineae</taxon>
        <taxon>Arundo</taxon>
    </lineage>
</organism>
<reference evidence="1" key="2">
    <citation type="journal article" date="2015" name="Data Brief">
        <title>Shoot transcriptome of the giant reed, Arundo donax.</title>
        <authorList>
            <person name="Barrero R.A."/>
            <person name="Guerrero F.D."/>
            <person name="Moolhuijzen P."/>
            <person name="Goolsby J.A."/>
            <person name="Tidwell J."/>
            <person name="Bellgard S.E."/>
            <person name="Bellgard M.I."/>
        </authorList>
    </citation>
    <scope>NUCLEOTIDE SEQUENCE</scope>
    <source>
        <tissue evidence="1">Shoot tissue taken approximately 20 cm above the soil surface</tissue>
    </source>
</reference>
<reference evidence="1" key="1">
    <citation type="submission" date="2014-09" db="EMBL/GenBank/DDBJ databases">
        <authorList>
            <person name="Magalhaes I.L.F."/>
            <person name="Oliveira U."/>
            <person name="Santos F.R."/>
            <person name="Vidigal T.H.D.A."/>
            <person name="Brescovit A.D."/>
            <person name="Santos A.J."/>
        </authorList>
    </citation>
    <scope>NUCLEOTIDE SEQUENCE</scope>
    <source>
        <tissue evidence="1">Shoot tissue taken approximately 20 cm above the soil surface</tissue>
    </source>
</reference>
<dbReference type="AlphaFoldDB" id="A0A0A9AXJ6"/>
<evidence type="ECO:0000313" key="1">
    <source>
        <dbReference type="EMBL" id="JAD51822.1"/>
    </source>
</evidence>
<protein>
    <submittedName>
        <fullName evidence="1">Uncharacterized protein</fullName>
    </submittedName>
</protein>
<proteinExistence type="predicted"/>